<dbReference type="KEGG" id="dhe:111600300"/>
<evidence type="ECO:0000313" key="7">
    <source>
        <dbReference type="RefSeq" id="XP_023172123.2"/>
    </source>
</evidence>
<dbReference type="PANTHER" id="PTHR11461:SF211">
    <property type="entry name" value="GH10112P-RELATED"/>
    <property type="match status" value="1"/>
</dbReference>
<dbReference type="RefSeq" id="XP_023172123.2">
    <property type="nucleotide sequence ID" value="XM_023316355.2"/>
</dbReference>
<keyword evidence="2" id="KW-0646">Protease inhibitor</keyword>
<dbReference type="SMART" id="SM00093">
    <property type="entry name" value="SERPIN"/>
    <property type="match status" value="1"/>
</dbReference>
<dbReference type="PANTHER" id="PTHR11461">
    <property type="entry name" value="SERINE PROTEASE INHIBITOR, SERPIN"/>
    <property type="match status" value="1"/>
</dbReference>
<gene>
    <name evidence="7" type="primary">LOC111600300</name>
</gene>
<evidence type="ECO:0000256" key="2">
    <source>
        <dbReference type="ARBA" id="ARBA00022690"/>
    </source>
</evidence>
<feature type="domain" description="Serpin" evidence="5">
    <location>
        <begin position="19"/>
        <end position="378"/>
    </location>
</feature>
<dbReference type="Gene3D" id="3.30.497.10">
    <property type="entry name" value="Antithrombin, subunit I, domain 2"/>
    <property type="match status" value="1"/>
</dbReference>
<dbReference type="InterPro" id="IPR042185">
    <property type="entry name" value="Serpin_sf_2"/>
</dbReference>
<dbReference type="AlphaFoldDB" id="A0A6J1LVD7"/>
<evidence type="ECO:0000313" key="6">
    <source>
        <dbReference type="Proteomes" id="UP000504633"/>
    </source>
</evidence>
<name>A0A6J1LVD7_DROHY</name>
<protein>
    <submittedName>
        <fullName evidence="7">Antichymotrypsin-2-like</fullName>
    </submittedName>
</protein>
<dbReference type="OrthoDB" id="671595at2759"/>
<dbReference type="Pfam" id="PF00079">
    <property type="entry name" value="Serpin"/>
    <property type="match status" value="1"/>
</dbReference>
<dbReference type="OMA" id="EIESAMC"/>
<dbReference type="InterPro" id="IPR023796">
    <property type="entry name" value="Serpin_dom"/>
</dbReference>
<evidence type="ECO:0000256" key="4">
    <source>
        <dbReference type="RuleBase" id="RU000411"/>
    </source>
</evidence>
<dbReference type="SUPFAM" id="SSF56574">
    <property type="entry name" value="Serpins"/>
    <property type="match status" value="1"/>
</dbReference>
<dbReference type="InterPro" id="IPR000215">
    <property type="entry name" value="Serpin_fam"/>
</dbReference>
<accession>A0A6J1LVD7</accession>
<keyword evidence="6" id="KW-1185">Reference proteome</keyword>
<sequence length="403" mass="46000">MVKKNGQKQFSDSLDTFSRDFYQKLVRLSPDRNLICSPLSVQICGGMLRMGVKDDSETSRQLDAGLKFSSTDVNEMADGFHNALKYYQRYSVLRMANKVYIMDSIHVRHGFSDVLTQKFLTSPEHIDFRNAKKSADTINGWVESQTNNLLKDLVSSDSFSSETRLVLINAIYFKGEWVIKFDRSETENEDFYVDAKNNIQVSMMNSFHDYFYAELSNLNATALRMAYKDSKLFMLVILPNKKDGLADLEKALKSTTLKSIISELEQVKVSVKLPKFKTEFAMELTPVFKSLGMDKIFTSAEFDKMLEMKQPLTVSQIIHKAFIEVNEEGTEAAAATSVNVVFLSMNHDPKLFHANHPFYYIIYDEIYGCLFTGNLKHKDLISTNASEFCEPCKSACPRLRAKK</sequence>
<dbReference type="InterPro" id="IPR042178">
    <property type="entry name" value="Serpin_sf_1"/>
</dbReference>
<dbReference type="Gene3D" id="2.30.39.10">
    <property type="entry name" value="Alpha-1-antitrypsin, domain 1"/>
    <property type="match status" value="1"/>
</dbReference>
<dbReference type="GO" id="GO:0004867">
    <property type="term" value="F:serine-type endopeptidase inhibitor activity"/>
    <property type="evidence" value="ECO:0007669"/>
    <property type="project" value="UniProtKB-KW"/>
</dbReference>
<organism evidence="6 7">
    <name type="scientific">Drosophila hydei</name>
    <name type="common">Fruit fly</name>
    <dbReference type="NCBI Taxonomy" id="7224"/>
    <lineage>
        <taxon>Eukaryota</taxon>
        <taxon>Metazoa</taxon>
        <taxon>Ecdysozoa</taxon>
        <taxon>Arthropoda</taxon>
        <taxon>Hexapoda</taxon>
        <taxon>Insecta</taxon>
        <taxon>Pterygota</taxon>
        <taxon>Neoptera</taxon>
        <taxon>Endopterygota</taxon>
        <taxon>Diptera</taxon>
        <taxon>Brachycera</taxon>
        <taxon>Muscomorpha</taxon>
        <taxon>Ephydroidea</taxon>
        <taxon>Drosophilidae</taxon>
        <taxon>Drosophila</taxon>
    </lineage>
</organism>
<dbReference type="Proteomes" id="UP000504633">
    <property type="component" value="Unplaced"/>
</dbReference>
<dbReference type="GeneID" id="111600300"/>
<keyword evidence="3" id="KW-0722">Serine protease inhibitor</keyword>
<evidence type="ECO:0000256" key="3">
    <source>
        <dbReference type="ARBA" id="ARBA00022900"/>
    </source>
</evidence>
<dbReference type="InterPro" id="IPR036186">
    <property type="entry name" value="Serpin_sf"/>
</dbReference>
<evidence type="ECO:0000256" key="1">
    <source>
        <dbReference type="ARBA" id="ARBA00009500"/>
    </source>
</evidence>
<proteinExistence type="inferred from homology"/>
<reference evidence="7" key="1">
    <citation type="submission" date="2025-08" db="UniProtKB">
        <authorList>
            <consortium name="RefSeq"/>
        </authorList>
    </citation>
    <scope>IDENTIFICATION</scope>
    <source>
        <strain evidence="7">15085-1641.00</strain>
        <tissue evidence="7">Whole body</tissue>
    </source>
</reference>
<comment type="similarity">
    <text evidence="1 4">Belongs to the serpin family.</text>
</comment>
<evidence type="ECO:0000259" key="5">
    <source>
        <dbReference type="SMART" id="SM00093"/>
    </source>
</evidence>
<dbReference type="CDD" id="cd19601">
    <property type="entry name" value="serpin42Da-like"/>
    <property type="match status" value="1"/>
</dbReference>
<dbReference type="GO" id="GO:0005615">
    <property type="term" value="C:extracellular space"/>
    <property type="evidence" value="ECO:0007669"/>
    <property type="project" value="InterPro"/>
</dbReference>